<dbReference type="AlphaFoldDB" id="A0A1U9UZV2"/>
<dbReference type="RefSeq" id="WP_078200528.1">
    <property type="nucleotide sequence ID" value="NZ_CP017758.1"/>
</dbReference>
<dbReference type="InterPro" id="IPR037171">
    <property type="entry name" value="NagB/RpiA_transferase-like"/>
</dbReference>
<dbReference type="Gene3D" id="3.40.1080.10">
    <property type="entry name" value="Glutaconate Coenzyme A-transferase"/>
    <property type="match status" value="1"/>
</dbReference>
<organism evidence="1 2">
    <name type="scientific">Cupriavidus necator</name>
    <name type="common">Alcaligenes eutrophus</name>
    <name type="synonym">Ralstonia eutropha</name>
    <dbReference type="NCBI Taxonomy" id="106590"/>
    <lineage>
        <taxon>Bacteria</taxon>
        <taxon>Pseudomonadati</taxon>
        <taxon>Pseudomonadota</taxon>
        <taxon>Betaproteobacteria</taxon>
        <taxon>Burkholderiales</taxon>
        <taxon>Burkholderiaceae</taxon>
        <taxon>Cupriavidus</taxon>
    </lineage>
</organism>
<dbReference type="EMBL" id="CP017758">
    <property type="protein sequence ID" value="AQV98244.1"/>
    <property type="molecule type" value="Genomic_DNA"/>
</dbReference>
<dbReference type="KEGG" id="cuh:BJN34_30710"/>
<dbReference type="Pfam" id="PF01144">
    <property type="entry name" value="CoA_trans"/>
    <property type="match status" value="1"/>
</dbReference>
<dbReference type="InterPro" id="IPR004165">
    <property type="entry name" value="CoA_trans_fam_I"/>
</dbReference>
<gene>
    <name evidence="1" type="ORF">BJN34_30710</name>
</gene>
<keyword evidence="1" id="KW-0808">Transferase</keyword>
<dbReference type="PANTHER" id="PTHR13707:SF57">
    <property type="entry name" value="SUCCINYL-COA:3-KETOACID COENZYME A TRANSFERASE SUBUNIT B-RELATED"/>
    <property type="match status" value="1"/>
</dbReference>
<reference evidence="2" key="1">
    <citation type="submission" date="2017-02" db="EMBL/GenBank/DDBJ databases">
        <title>Complete genome sequence of Cupriavidus necator strain NH9, a 3-chlorobenzoate degrader.</title>
        <authorList>
            <person name="Moriuchi R."/>
            <person name="Dohra H."/>
            <person name="Ogawa N."/>
        </authorList>
    </citation>
    <scope>NUCLEOTIDE SEQUENCE [LARGE SCALE GENOMIC DNA]</scope>
    <source>
        <strain evidence="2">NH9</strain>
    </source>
</reference>
<dbReference type="Gene3D" id="3.30.30.40">
    <property type="match status" value="1"/>
</dbReference>
<dbReference type="GO" id="GO:0008410">
    <property type="term" value="F:CoA-transferase activity"/>
    <property type="evidence" value="ECO:0007669"/>
    <property type="project" value="InterPro"/>
</dbReference>
<dbReference type="OrthoDB" id="9777193at2"/>
<evidence type="ECO:0000313" key="2">
    <source>
        <dbReference type="Proteomes" id="UP000189627"/>
    </source>
</evidence>
<proteinExistence type="predicted"/>
<dbReference type="PANTHER" id="PTHR13707">
    <property type="entry name" value="KETOACID-COENZYME A TRANSFERASE"/>
    <property type="match status" value="1"/>
</dbReference>
<protein>
    <submittedName>
        <fullName evidence="1">Acyl CoA--acetate/3-ketoacid CoA transferase subunit alpha</fullName>
    </submittedName>
</protein>
<sequence length="292" mass="31832">MADKRMTAQQAVARIEDGMTVGIGGWGPRRKPMALVRELLRSPVRDLTVVAYGGADVGMLCAAGKVKKLVFAFVSLDFIPLEPYFRAARQAGSLDVMEIDEGMLMLGLKAAAMRVPYIPTRIGLGTDVLRHNPEIRVVASPYDDRDWVAMPALQLDVALLHVDSADARGVCQIKGPDLYMDDLFARAAGAAYVSCDELVESSYFEQADEARYVFWERAQTSGVVHAPGGAHPSACAPLYGFDAAHFKTYAASAREAGGWQQYYDQYVACGEAEYLSRVGGVESIRKLPLPVF</sequence>
<dbReference type="SMART" id="SM00882">
    <property type="entry name" value="CoA_trans"/>
    <property type="match status" value="1"/>
</dbReference>
<dbReference type="Proteomes" id="UP000189627">
    <property type="component" value="Chromosome 2"/>
</dbReference>
<dbReference type="SUPFAM" id="SSF100950">
    <property type="entry name" value="NagB/RpiA/CoA transferase-like"/>
    <property type="match status" value="1"/>
</dbReference>
<accession>A0A1U9UZV2</accession>
<name>A0A1U9UZV2_CUPNE</name>
<evidence type="ECO:0000313" key="1">
    <source>
        <dbReference type="EMBL" id="AQV98244.1"/>
    </source>
</evidence>